<accession>A0A1V9Y0H2</accession>
<dbReference type="PROSITE" id="PS50835">
    <property type="entry name" value="IG_LIKE"/>
    <property type="match status" value="1"/>
</dbReference>
<dbReference type="SUPFAM" id="SSF48726">
    <property type="entry name" value="Immunoglobulin"/>
    <property type="match status" value="1"/>
</dbReference>
<dbReference type="InterPro" id="IPR007110">
    <property type="entry name" value="Ig-like_dom"/>
</dbReference>
<dbReference type="Proteomes" id="UP000192247">
    <property type="component" value="Unassembled WGS sequence"/>
</dbReference>
<keyword evidence="3" id="KW-1185">Reference proteome</keyword>
<dbReference type="EMBL" id="MNPL01001374">
    <property type="protein sequence ID" value="OQR79229.1"/>
    <property type="molecule type" value="Genomic_DNA"/>
</dbReference>
<dbReference type="STRING" id="418985.A0A1V9Y0H2"/>
<evidence type="ECO:0000259" key="1">
    <source>
        <dbReference type="PROSITE" id="PS50835"/>
    </source>
</evidence>
<reference evidence="2 3" key="1">
    <citation type="journal article" date="2017" name="Gigascience">
        <title>Draft genome of the honey bee ectoparasitic mite, Tropilaelaps mercedesae, is shaped by the parasitic life history.</title>
        <authorList>
            <person name="Dong X."/>
            <person name="Armstrong S.D."/>
            <person name="Xia D."/>
            <person name="Makepeace B.L."/>
            <person name="Darby A.C."/>
            <person name="Kadowaki T."/>
        </authorList>
    </citation>
    <scope>NUCLEOTIDE SEQUENCE [LARGE SCALE GENOMIC DNA]</scope>
    <source>
        <strain evidence="2">Wuxi-XJTLU</strain>
    </source>
</reference>
<evidence type="ECO:0000313" key="2">
    <source>
        <dbReference type="EMBL" id="OQR79229.1"/>
    </source>
</evidence>
<protein>
    <submittedName>
        <fullName evidence="2">Exportin-T-like</fullName>
    </submittedName>
</protein>
<dbReference type="InParanoid" id="A0A1V9Y0H2"/>
<dbReference type="Gene3D" id="2.60.40.10">
    <property type="entry name" value="Immunoglobulins"/>
    <property type="match status" value="1"/>
</dbReference>
<name>A0A1V9Y0H2_9ACAR</name>
<dbReference type="PANTHER" id="PTHR21261:SF15">
    <property type="entry name" value="BEATEN PATH IIIA, ISOFORM D-RELATED"/>
    <property type="match status" value="1"/>
</dbReference>
<dbReference type="InterPro" id="IPR036179">
    <property type="entry name" value="Ig-like_dom_sf"/>
</dbReference>
<dbReference type="OrthoDB" id="10015491at2759"/>
<feature type="non-terminal residue" evidence="2">
    <location>
        <position position="1"/>
    </location>
</feature>
<dbReference type="AlphaFoldDB" id="A0A1V9Y0H2"/>
<feature type="domain" description="Ig-like" evidence="1">
    <location>
        <begin position="1"/>
        <end position="100"/>
    </location>
</feature>
<comment type="caution">
    <text evidence="2">The sequence shown here is derived from an EMBL/GenBank/DDBJ whole genome shotgun (WGS) entry which is preliminary data.</text>
</comment>
<dbReference type="PANTHER" id="PTHR21261">
    <property type="entry name" value="BEAT PROTEIN"/>
    <property type="match status" value="1"/>
</dbReference>
<gene>
    <name evidence="2" type="ORF">BIW11_05883</name>
</gene>
<dbReference type="InterPro" id="IPR013783">
    <property type="entry name" value="Ig-like_fold"/>
</dbReference>
<proteinExistence type="predicted"/>
<evidence type="ECO:0000313" key="3">
    <source>
        <dbReference type="Proteomes" id="UP000192247"/>
    </source>
</evidence>
<sequence length="399" mass="44331">VLAGQGTWLNCSYDPGDDVIYSLKWYKDNVEILGYMPLDGPRRLKVYNLTGVYIDLKRSTPNPANIYLSHTDRFSEGRYRCEVSGEAPNFHTARAHKDMTVVAIPSNGLVVSGLSERRAYGIGDLVNVSCSFGPSKPNASLDWFVNEIMMSAKAGHTLASHSVDAEGRSLITKTLTFSLTSSHFWRGEMKLQCNSLIRVEFNVSSEEIKIKNRGALIETSARVDGPLVTGLEKSYSYPSGLVELTCRTATYQDSDRIPIRLMWLYNDKEITNPQLVRTYQKMEDNATHTFHELAFRLNNPSFPTIAKGQDTKLRCVSTEEIEFTQHSIRVLRLRDHFASSASSDSALALQNHENRILSFLAAAYYSFVSTPHSSGTGPSSCVIITVSVIVLVAVLGRGL</sequence>
<organism evidence="2 3">
    <name type="scientific">Tropilaelaps mercedesae</name>
    <dbReference type="NCBI Taxonomy" id="418985"/>
    <lineage>
        <taxon>Eukaryota</taxon>
        <taxon>Metazoa</taxon>
        <taxon>Ecdysozoa</taxon>
        <taxon>Arthropoda</taxon>
        <taxon>Chelicerata</taxon>
        <taxon>Arachnida</taxon>
        <taxon>Acari</taxon>
        <taxon>Parasitiformes</taxon>
        <taxon>Mesostigmata</taxon>
        <taxon>Gamasina</taxon>
        <taxon>Dermanyssoidea</taxon>
        <taxon>Laelapidae</taxon>
        <taxon>Tropilaelaps</taxon>
    </lineage>
</organism>